<feature type="region of interest" description="Disordered" evidence="1">
    <location>
        <begin position="1"/>
        <end position="60"/>
    </location>
</feature>
<feature type="compositionally biased region" description="Polar residues" evidence="1">
    <location>
        <begin position="1"/>
        <end position="13"/>
    </location>
</feature>
<evidence type="ECO:0000313" key="2">
    <source>
        <dbReference type="EMBL" id="KAG0571974.1"/>
    </source>
</evidence>
<evidence type="ECO:0000256" key="1">
    <source>
        <dbReference type="SAM" id="MobiDB-lite"/>
    </source>
</evidence>
<keyword evidence="3" id="KW-1185">Reference proteome</keyword>
<protein>
    <submittedName>
        <fullName evidence="2">Uncharacterized protein</fullName>
    </submittedName>
</protein>
<accession>A0A8T0HME1</accession>
<organism evidence="2 3">
    <name type="scientific">Ceratodon purpureus</name>
    <name type="common">Fire moss</name>
    <name type="synonym">Dicranum purpureum</name>
    <dbReference type="NCBI Taxonomy" id="3225"/>
    <lineage>
        <taxon>Eukaryota</taxon>
        <taxon>Viridiplantae</taxon>
        <taxon>Streptophyta</taxon>
        <taxon>Embryophyta</taxon>
        <taxon>Bryophyta</taxon>
        <taxon>Bryophytina</taxon>
        <taxon>Bryopsida</taxon>
        <taxon>Dicranidae</taxon>
        <taxon>Pseudoditrichales</taxon>
        <taxon>Ditrichaceae</taxon>
        <taxon>Ceratodon</taxon>
    </lineage>
</organism>
<dbReference type="EMBL" id="CM026426">
    <property type="protein sequence ID" value="KAG0571974.1"/>
    <property type="molecule type" value="Genomic_DNA"/>
</dbReference>
<dbReference type="Proteomes" id="UP000822688">
    <property type="component" value="Chromosome V"/>
</dbReference>
<name>A0A8T0HME1_CERPU</name>
<reference evidence="2" key="1">
    <citation type="submission" date="2020-06" db="EMBL/GenBank/DDBJ databases">
        <title>WGS assembly of Ceratodon purpureus strain R40.</title>
        <authorList>
            <person name="Carey S.B."/>
            <person name="Jenkins J."/>
            <person name="Shu S."/>
            <person name="Lovell J.T."/>
            <person name="Sreedasyam A."/>
            <person name="Maumus F."/>
            <person name="Tiley G.P."/>
            <person name="Fernandez-Pozo N."/>
            <person name="Barry K."/>
            <person name="Chen C."/>
            <person name="Wang M."/>
            <person name="Lipzen A."/>
            <person name="Daum C."/>
            <person name="Saski C.A."/>
            <person name="Payton A.C."/>
            <person name="Mcbreen J.C."/>
            <person name="Conrad R.E."/>
            <person name="Kollar L.M."/>
            <person name="Olsson S."/>
            <person name="Huttunen S."/>
            <person name="Landis J.B."/>
            <person name="Wickett N.J."/>
            <person name="Johnson M.G."/>
            <person name="Rensing S.A."/>
            <person name="Grimwood J."/>
            <person name="Schmutz J."/>
            <person name="Mcdaniel S.F."/>
        </authorList>
    </citation>
    <scope>NUCLEOTIDE SEQUENCE</scope>
    <source>
        <strain evidence="2">R40</strain>
    </source>
</reference>
<comment type="caution">
    <text evidence="2">The sequence shown here is derived from an EMBL/GenBank/DDBJ whole genome shotgun (WGS) entry which is preliminary data.</text>
</comment>
<gene>
    <name evidence="2" type="ORF">KC19_VG058000</name>
</gene>
<sequence length="106" mass="12134">MNVTQQASPNSNYKPPFRLGQPLESATQTSDLKLSMRFRRLPRSREKGSPSPNPSNLERSQPIVVYFLRPSSSNSHFLLLRRFFSTQQALLCSLNQQPHTFTLLTN</sequence>
<evidence type="ECO:0000313" key="3">
    <source>
        <dbReference type="Proteomes" id="UP000822688"/>
    </source>
</evidence>
<dbReference type="AlphaFoldDB" id="A0A8T0HME1"/>
<proteinExistence type="predicted"/>